<evidence type="ECO:0000313" key="1">
    <source>
        <dbReference type="EMBL" id="KAJ9575936.1"/>
    </source>
</evidence>
<dbReference type="Proteomes" id="UP001233999">
    <property type="component" value="Unassembled WGS sequence"/>
</dbReference>
<evidence type="ECO:0000313" key="2">
    <source>
        <dbReference type="Proteomes" id="UP001233999"/>
    </source>
</evidence>
<protein>
    <submittedName>
        <fullName evidence="1">Uncharacterized protein</fullName>
    </submittedName>
</protein>
<sequence>NFRTYYFFLDVAFFHRLEYLNCVSVNSFAFVGACILGNVNISELETDVKRV</sequence>
<feature type="non-terminal residue" evidence="1">
    <location>
        <position position="1"/>
    </location>
</feature>
<name>A0AAD8E3X4_DIPPU</name>
<organism evidence="1 2">
    <name type="scientific">Diploptera punctata</name>
    <name type="common">Pacific beetle cockroach</name>
    <dbReference type="NCBI Taxonomy" id="6984"/>
    <lineage>
        <taxon>Eukaryota</taxon>
        <taxon>Metazoa</taxon>
        <taxon>Ecdysozoa</taxon>
        <taxon>Arthropoda</taxon>
        <taxon>Hexapoda</taxon>
        <taxon>Insecta</taxon>
        <taxon>Pterygota</taxon>
        <taxon>Neoptera</taxon>
        <taxon>Polyneoptera</taxon>
        <taxon>Dictyoptera</taxon>
        <taxon>Blattodea</taxon>
        <taxon>Blaberoidea</taxon>
        <taxon>Blaberidae</taxon>
        <taxon>Diplopterinae</taxon>
        <taxon>Diploptera</taxon>
    </lineage>
</organism>
<comment type="caution">
    <text evidence="1">The sequence shown here is derived from an EMBL/GenBank/DDBJ whole genome shotgun (WGS) entry which is preliminary data.</text>
</comment>
<dbReference type="EMBL" id="JASPKZ010009814">
    <property type="protein sequence ID" value="KAJ9575936.1"/>
    <property type="molecule type" value="Genomic_DNA"/>
</dbReference>
<gene>
    <name evidence="1" type="ORF">L9F63_007248</name>
</gene>
<keyword evidence="2" id="KW-1185">Reference proteome</keyword>
<dbReference type="AlphaFoldDB" id="A0AAD8E3X4"/>
<accession>A0AAD8E3X4</accession>
<feature type="non-terminal residue" evidence="1">
    <location>
        <position position="51"/>
    </location>
</feature>
<reference evidence="1" key="1">
    <citation type="journal article" date="2023" name="IScience">
        <title>Live-bearing cockroach genome reveals convergent evolutionary mechanisms linked to viviparity in insects and beyond.</title>
        <authorList>
            <person name="Fouks B."/>
            <person name="Harrison M.C."/>
            <person name="Mikhailova A.A."/>
            <person name="Marchal E."/>
            <person name="English S."/>
            <person name="Carruthers M."/>
            <person name="Jennings E.C."/>
            <person name="Chiamaka E.L."/>
            <person name="Frigard R.A."/>
            <person name="Pippel M."/>
            <person name="Attardo G.M."/>
            <person name="Benoit J.B."/>
            <person name="Bornberg-Bauer E."/>
            <person name="Tobe S.S."/>
        </authorList>
    </citation>
    <scope>NUCLEOTIDE SEQUENCE</scope>
    <source>
        <strain evidence="1">Stay&amp;Tobe</strain>
    </source>
</reference>
<reference evidence="1" key="2">
    <citation type="submission" date="2023-05" db="EMBL/GenBank/DDBJ databases">
        <authorList>
            <person name="Fouks B."/>
        </authorList>
    </citation>
    <scope>NUCLEOTIDE SEQUENCE</scope>
    <source>
        <strain evidence="1">Stay&amp;Tobe</strain>
        <tissue evidence="1">Testes</tissue>
    </source>
</reference>
<proteinExistence type="predicted"/>